<dbReference type="AlphaFoldDB" id="A0A0F9AYT6"/>
<reference evidence="1" key="1">
    <citation type="journal article" date="2015" name="Nature">
        <title>Complex archaea that bridge the gap between prokaryotes and eukaryotes.</title>
        <authorList>
            <person name="Spang A."/>
            <person name="Saw J.H."/>
            <person name="Jorgensen S.L."/>
            <person name="Zaremba-Niedzwiedzka K."/>
            <person name="Martijn J."/>
            <person name="Lind A.E."/>
            <person name="van Eijk R."/>
            <person name="Schleper C."/>
            <person name="Guy L."/>
            <person name="Ettema T.J."/>
        </authorList>
    </citation>
    <scope>NUCLEOTIDE SEQUENCE</scope>
</reference>
<comment type="caution">
    <text evidence="1">The sequence shown here is derived from an EMBL/GenBank/DDBJ whole genome shotgun (WGS) entry which is preliminary data.</text>
</comment>
<sequence length="69" mass="7707">GFKQIPENLIFAAVLQTLEIMEPARNKNTTGFAIGGETETFRVASGPDTLLPKVKNTLDEYRRRHIAGY</sequence>
<dbReference type="EMBL" id="LAZR01052175">
    <property type="protein sequence ID" value="KKK83539.1"/>
    <property type="molecule type" value="Genomic_DNA"/>
</dbReference>
<feature type="non-terminal residue" evidence="1">
    <location>
        <position position="1"/>
    </location>
</feature>
<gene>
    <name evidence="1" type="ORF">LCGC14_2792380</name>
</gene>
<accession>A0A0F9AYT6</accession>
<organism evidence="1">
    <name type="scientific">marine sediment metagenome</name>
    <dbReference type="NCBI Taxonomy" id="412755"/>
    <lineage>
        <taxon>unclassified sequences</taxon>
        <taxon>metagenomes</taxon>
        <taxon>ecological metagenomes</taxon>
    </lineage>
</organism>
<protein>
    <submittedName>
        <fullName evidence="1">Uncharacterized protein</fullName>
    </submittedName>
</protein>
<name>A0A0F9AYT6_9ZZZZ</name>
<evidence type="ECO:0000313" key="1">
    <source>
        <dbReference type="EMBL" id="KKK83539.1"/>
    </source>
</evidence>
<proteinExistence type="predicted"/>